<reference evidence="2" key="1">
    <citation type="submission" date="2022-11" db="EMBL/GenBank/DDBJ databases">
        <title>Minimal conservation of predation-associated metabolite biosynthetic gene clusters underscores biosynthetic potential of Myxococcota including descriptions for ten novel species: Archangium lansinium sp. nov., Myxococcus landrumus sp. nov., Nannocystis bai.</title>
        <authorList>
            <person name="Ahearne A."/>
            <person name="Stevens C."/>
            <person name="Phillips K."/>
        </authorList>
    </citation>
    <scope>NUCLEOTIDE SEQUENCE</scope>
    <source>
        <strain evidence="2">Na p29</strain>
    </source>
</reference>
<organism evidence="2 3">
    <name type="scientific">Nannocystis pusilla</name>
    <dbReference type="NCBI Taxonomy" id="889268"/>
    <lineage>
        <taxon>Bacteria</taxon>
        <taxon>Pseudomonadati</taxon>
        <taxon>Myxococcota</taxon>
        <taxon>Polyangia</taxon>
        <taxon>Nannocystales</taxon>
        <taxon>Nannocystaceae</taxon>
        <taxon>Nannocystis</taxon>
    </lineage>
</organism>
<accession>A0A9X3EUZ1</accession>
<dbReference type="EMBL" id="JAPNKE010000002">
    <property type="protein sequence ID" value="MCY1010546.1"/>
    <property type="molecule type" value="Genomic_DNA"/>
</dbReference>
<comment type="caution">
    <text evidence="2">The sequence shown here is derived from an EMBL/GenBank/DDBJ whole genome shotgun (WGS) entry which is preliminary data.</text>
</comment>
<keyword evidence="3" id="KW-1185">Reference proteome</keyword>
<evidence type="ECO:0000256" key="1">
    <source>
        <dbReference type="SAM" id="MobiDB-lite"/>
    </source>
</evidence>
<feature type="compositionally biased region" description="Low complexity" evidence="1">
    <location>
        <begin position="37"/>
        <end position="77"/>
    </location>
</feature>
<evidence type="ECO:0000313" key="3">
    <source>
        <dbReference type="Proteomes" id="UP001150924"/>
    </source>
</evidence>
<sequence length="228" mass="23491">MESSAYRSLAFLFSLGTLPLACNPKGGGNTTDDTDGTTDPTGGTTSTTDGATDGTSSATTTTTGEPTTGPTTSTGETAGAETACAGYVAYSLKCSPESMSTEAELYAYCAMTRTRVAAIFGPTCLALQDALYDCLGASPCEQEDLCADEFAASGQCYPEPSAGCVAFAAKQEECYGMPLPAYAGMCQYGVNIYSYYMGPPAVRPWRSGTPASSTCRARSSRCRPAATT</sequence>
<name>A0A9X3EUZ1_9BACT</name>
<protein>
    <submittedName>
        <fullName evidence="2">Uncharacterized protein</fullName>
    </submittedName>
</protein>
<dbReference type="AlphaFoldDB" id="A0A9X3EUZ1"/>
<dbReference type="RefSeq" id="WP_267773554.1">
    <property type="nucleotide sequence ID" value="NZ_JAPNKE010000002.1"/>
</dbReference>
<proteinExistence type="predicted"/>
<gene>
    <name evidence="2" type="ORF">OV079_34275</name>
</gene>
<feature type="region of interest" description="Disordered" evidence="1">
    <location>
        <begin position="26"/>
        <end position="77"/>
    </location>
</feature>
<dbReference type="Proteomes" id="UP001150924">
    <property type="component" value="Unassembled WGS sequence"/>
</dbReference>
<evidence type="ECO:0000313" key="2">
    <source>
        <dbReference type="EMBL" id="MCY1010546.1"/>
    </source>
</evidence>